<feature type="coiled-coil region" evidence="1">
    <location>
        <begin position="197"/>
        <end position="224"/>
    </location>
</feature>
<proteinExistence type="evidence at transcript level"/>
<evidence type="ECO:0000313" key="3">
    <source>
        <dbReference type="EMBL" id="CAX77006.1"/>
    </source>
</evidence>
<evidence type="ECO:0000256" key="1">
    <source>
        <dbReference type="SAM" id="Coils"/>
    </source>
</evidence>
<organism evidence="3">
    <name type="scientific">Schistosoma japonicum</name>
    <name type="common">Blood fluke</name>
    <dbReference type="NCBI Taxonomy" id="6182"/>
    <lineage>
        <taxon>Eukaryota</taxon>
        <taxon>Metazoa</taxon>
        <taxon>Spiralia</taxon>
        <taxon>Lophotrochozoa</taxon>
        <taxon>Platyhelminthes</taxon>
        <taxon>Trematoda</taxon>
        <taxon>Digenea</taxon>
        <taxon>Strigeidida</taxon>
        <taxon>Schistosomatoidea</taxon>
        <taxon>Schistosomatidae</taxon>
        <taxon>Schistosoma</taxon>
    </lineage>
</organism>
<dbReference type="AlphaFoldDB" id="C1LQM8"/>
<accession>C1LQM8</accession>
<feature type="chain" id="PRO_5007646837" evidence="2">
    <location>
        <begin position="20"/>
        <end position="323"/>
    </location>
</feature>
<evidence type="ECO:0000256" key="2">
    <source>
        <dbReference type="SAM" id="SignalP"/>
    </source>
</evidence>
<feature type="signal peptide" evidence="2">
    <location>
        <begin position="1"/>
        <end position="19"/>
    </location>
</feature>
<dbReference type="EMBL" id="FN321280">
    <property type="protein sequence ID" value="CAX77006.1"/>
    <property type="molecule type" value="mRNA"/>
</dbReference>
<protein>
    <submittedName>
        <fullName evidence="3">Uncharacterized protein</fullName>
    </submittedName>
</protein>
<name>C1LQM8_SCHJA</name>
<sequence length="323" mass="38406">MFYKKFLFLFMSSLLTCWGIDAPEYKSNTSAYPDLPEKLKILLDEVKKGLYDALIQKFKSLHEYPEHCTAVNIQENNWEEYYRLGALYATKFFQELLSIKGPDFKELSDKFKELHEKAKQLNKTKPVAHGDLEKAYPKSWKAAKLFWEAAEKFYGQVNTTEHTNEKKFYGQVNTTEHTNEKKFYGQVNTTEHTNETEGDLEKTLQNAEKNMEIYLNALKNLEQYLQASEKHDEHMNTMKEVELMAIEAYKKYKNTENDIQNFEEYKNVSQKLFHEIEYFVDSEGELLYRTVLYEKGLSKEKRRERDLRYYKRVADYYSGILLV</sequence>
<reference evidence="3" key="2">
    <citation type="submission" date="2009-03" db="EMBL/GenBank/DDBJ databases">
        <authorList>
            <person name="Gang L."/>
        </authorList>
    </citation>
    <scope>NUCLEOTIDE SEQUENCE</scope>
    <source>
        <strain evidence="3">Anhui</strain>
    </source>
</reference>
<reference evidence="3" key="1">
    <citation type="journal article" date="2009" name="Nature">
        <title>The Schistosoma japonicum genome reveals features of host-parasite interplay.</title>
        <authorList>
            <person name="Liu F."/>
            <person name="Zhou Y."/>
            <person name="Wang Z.Q."/>
            <person name="Lu G."/>
            <person name="Zheng H."/>
            <person name="Brindley P.J."/>
            <person name="McManus D.P."/>
            <person name="Blair D."/>
            <person name="Zhang Q.H."/>
            <person name="Zhong Y."/>
            <person name="Wang S."/>
            <person name="Han Z.G."/>
            <person name="Chen Z."/>
        </authorList>
    </citation>
    <scope>NUCLEOTIDE SEQUENCE</scope>
    <source>
        <strain evidence="3">Anhui</strain>
    </source>
</reference>
<keyword evidence="1" id="KW-0175">Coiled coil</keyword>
<dbReference type="EMBL" id="FN321281">
    <property type="protein sequence ID" value="CAX77007.1"/>
    <property type="molecule type" value="mRNA"/>
</dbReference>
<keyword evidence="2" id="KW-0732">Signal</keyword>